<dbReference type="Proteomes" id="UP001165205">
    <property type="component" value="Unassembled WGS sequence"/>
</dbReference>
<comment type="caution">
    <text evidence="2">The sequence shown here is derived from an EMBL/GenBank/DDBJ whole genome shotgun (WGS) entry which is preliminary data.</text>
</comment>
<organism evidence="2 3">
    <name type="scientific">Aspergillus oryzae</name>
    <name type="common">Yellow koji mold</name>
    <dbReference type="NCBI Taxonomy" id="5062"/>
    <lineage>
        <taxon>Eukaryota</taxon>
        <taxon>Fungi</taxon>
        <taxon>Dikarya</taxon>
        <taxon>Ascomycota</taxon>
        <taxon>Pezizomycotina</taxon>
        <taxon>Eurotiomycetes</taxon>
        <taxon>Eurotiomycetidae</taxon>
        <taxon>Eurotiales</taxon>
        <taxon>Aspergillaceae</taxon>
        <taxon>Aspergillus</taxon>
        <taxon>Aspergillus subgen. Circumdati</taxon>
    </lineage>
</organism>
<evidence type="ECO:0000313" key="3">
    <source>
        <dbReference type="Proteomes" id="UP001165205"/>
    </source>
</evidence>
<accession>A0AAN4YWE8</accession>
<proteinExistence type="predicted"/>
<sequence>MGFSRKQTTGPGKGSNLVLVEDGIADTGHEHHRDQERNHCFGRHGFSRGTTVPWKEYAESKGLSRGGERKLAG</sequence>
<protein>
    <submittedName>
        <fullName evidence="2">Unnamed protein product</fullName>
    </submittedName>
</protein>
<feature type="region of interest" description="Disordered" evidence="1">
    <location>
        <begin position="28"/>
        <end position="51"/>
    </location>
</feature>
<dbReference type="EMBL" id="BSYA01000173">
    <property type="protein sequence ID" value="GMG35616.1"/>
    <property type="molecule type" value="Genomic_DNA"/>
</dbReference>
<reference evidence="2" key="1">
    <citation type="submission" date="2023-04" db="EMBL/GenBank/DDBJ databases">
        <title>Aspergillus oryzae NBRC 4228.</title>
        <authorList>
            <person name="Ichikawa N."/>
            <person name="Sato H."/>
            <person name="Tonouchi N."/>
        </authorList>
    </citation>
    <scope>NUCLEOTIDE SEQUENCE</scope>
    <source>
        <strain evidence="2">NBRC 4228</strain>
    </source>
</reference>
<feature type="compositionally biased region" description="Basic and acidic residues" evidence="1">
    <location>
        <begin position="28"/>
        <end position="39"/>
    </location>
</feature>
<gene>
    <name evidence="2" type="ORF">Aory04_001080600</name>
</gene>
<evidence type="ECO:0000313" key="2">
    <source>
        <dbReference type="EMBL" id="GMG35616.1"/>
    </source>
</evidence>
<name>A0AAN4YWE8_ASPOZ</name>
<dbReference type="AlphaFoldDB" id="A0AAN4YWE8"/>
<evidence type="ECO:0000256" key="1">
    <source>
        <dbReference type="SAM" id="MobiDB-lite"/>
    </source>
</evidence>